<evidence type="ECO:0000313" key="2">
    <source>
        <dbReference type="Proteomes" id="UP001279734"/>
    </source>
</evidence>
<accession>A0AAD3SDE4</accession>
<sequence>MREIGRSTFDPSIPTGQILEESTRFGLVVGEQPPASSTEAPREPKAVGVVSVPKVGGSSKPNGELAQVRKEVLTVEAILTDEMVSSLSIELA</sequence>
<proteinExistence type="predicted"/>
<reference evidence="1" key="1">
    <citation type="submission" date="2023-05" db="EMBL/GenBank/DDBJ databases">
        <title>Nepenthes gracilis genome sequencing.</title>
        <authorList>
            <person name="Fukushima K."/>
        </authorList>
    </citation>
    <scope>NUCLEOTIDE SEQUENCE</scope>
    <source>
        <strain evidence="1">SING2019-196</strain>
    </source>
</reference>
<keyword evidence="2" id="KW-1185">Reference proteome</keyword>
<organism evidence="1 2">
    <name type="scientific">Nepenthes gracilis</name>
    <name type="common">Slender pitcher plant</name>
    <dbReference type="NCBI Taxonomy" id="150966"/>
    <lineage>
        <taxon>Eukaryota</taxon>
        <taxon>Viridiplantae</taxon>
        <taxon>Streptophyta</taxon>
        <taxon>Embryophyta</taxon>
        <taxon>Tracheophyta</taxon>
        <taxon>Spermatophyta</taxon>
        <taxon>Magnoliopsida</taxon>
        <taxon>eudicotyledons</taxon>
        <taxon>Gunneridae</taxon>
        <taxon>Pentapetalae</taxon>
        <taxon>Caryophyllales</taxon>
        <taxon>Nepenthaceae</taxon>
        <taxon>Nepenthes</taxon>
    </lineage>
</organism>
<gene>
    <name evidence="1" type="ORF">Nepgr_010454</name>
</gene>
<dbReference type="Proteomes" id="UP001279734">
    <property type="component" value="Unassembled WGS sequence"/>
</dbReference>
<name>A0AAD3SDE4_NEPGR</name>
<dbReference type="EMBL" id="BSYO01000008">
    <property type="protein sequence ID" value="GMH08614.1"/>
    <property type="molecule type" value="Genomic_DNA"/>
</dbReference>
<protein>
    <submittedName>
        <fullName evidence="1">Uncharacterized protein</fullName>
    </submittedName>
</protein>
<comment type="caution">
    <text evidence="1">The sequence shown here is derived from an EMBL/GenBank/DDBJ whole genome shotgun (WGS) entry which is preliminary data.</text>
</comment>
<dbReference type="AlphaFoldDB" id="A0AAD3SDE4"/>
<evidence type="ECO:0000313" key="1">
    <source>
        <dbReference type="EMBL" id="GMH08614.1"/>
    </source>
</evidence>